<reference evidence="1" key="1">
    <citation type="journal article" date="2015" name="Nature">
        <title>Complex archaea that bridge the gap between prokaryotes and eukaryotes.</title>
        <authorList>
            <person name="Spang A."/>
            <person name="Saw J.H."/>
            <person name="Jorgensen S.L."/>
            <person name="Zaremba-Niedzwiedzka K."/>
            <person name="Martijn J."/>
            <person name="Lind A.E."/>
            <person name="van Eijk R."/>
            <person name="Schleper C."/>
            <person name="Guy L."/>
            <person name="Ettema T.J."/>
        </authorList>
    </citation>
    <scope>NUCLEOTIDE SEQUENCE</scope>
</reference>
<sequence>MEMVWPEEITFDDSSISPPPPVEVTEHDRTSSVVALKIVATVTVEARDELPSVIVLAVANPVAAAPKAVVLKVRMQIRVESSSINRNVPNPVVEGASIWSTTASASRFRIEVGCVTAMIASYWTTP</sequence>
<name>A0A0F9LYD9_9ZZZZ</name>
<organism evidence="1">
    <name type="scientific">marine sediment metagenome</name>
    <dbReference type="NCBI Taxonomy" id="412755"/>
    <lineage>
        <taxon>unclassified sequences</taxon>
        <taxon>metagenomes</taxon>
        <taxon>ecological metagenomes</taxon>
    </lineage>
</organism>
<evidence type="ECO:0000313" key="1">
    <source>
        <dbReference type="EMBL" id="KKM98373.1"/>
    </source>
</evidence>
<accession>A0A0F9LYD9</accession>
<proteinExistence type="predicted"/>
<gene>
    <name evidence="1" type="ORF">LCGC14_1158660</name>
</gene>
<dbReference type="AlphaFoldDB" id="A0A0F9LYD9"/>
<protein>
    <submittedName>
        <fullName evidence="1">Uncharacterized protein</fullName>
    </submittedName>
</protein>
<comment type="caution">
    <text evidence="1">The sequence shown here is derived from an EMBL/GenBank/DDBJ whole genome shotgun (WGS) entry which is preliminary data.</text>
</comment>
<dbReference type="EMBL" id="LAZR01005628">
    <property type="protein sequence ID" value="KKM98373.1"/>
    <property type="molecule type" value="Genomic_DNA"/>
</dbReference>